<reference evidence="5" key="1">
    <citation type="submission" date="2020-04" db="EMBL/GenBank/DDBJ databases">
        <authorList>
            <person name="Alioto T."/>
            <person name="Alioto T."/>
            <person name="Gomez Garrido J."/>
        </authorList>
    </citation>
    <scope>NUCLEOTIDE SEQUENCE</scope>
    <source>
        <strain evidence="5">A484AB</strain>
    </source>
</reference>
<dbReference type="PANTHER" id="PTHR13363">
    <property type="entry name" value="RING FINGER AND SRY DOMAIN-CONTAINING"/>
    <property type="match status" value="1"/>
</dbReference>
<accession>A0A6S7HAE9</accession>
<evidence type="ECO:0000313" key="5">
    <source>
        <dbReference type="EMBL" id="CAB4000053.1"/>
    </source>
</evidence>
<gene>
    <name evidence="5" type="ORF">PACLA_8A080383</name>
</gene>
<feature type="region of interest" description="Disordered" evidence="4">
    <location>
        <begin position="1"/>
        <end position="30"/>
    </location>
</feature>
<keyword evidence="1" id="KW-0479">Metal-binding</keyword>
<dbReference type="Proteomes" id="UP001152795">
    <property type="component" value="Unassembled WGS sequence"/>
</dbReference>
<dbReference type="PANTHER" id="PTHR13363:SF6">
    <property type="entry name" value="RING FINGER AND SPRY DOMAIN-CONTAINING PROTEIN 1"/>
    <property type="match status" value="1"/>
</dbReference>
<dbReference type="Gene3D" id="2.60.120.920">
    <property type="match status" value="1"/>
</dbReference>
<proteinExistence type="predicted"/>
<keyword evidence="3" id="KW-0862">Zinc</keyword>
<dbReference type="InterPro" id="IPR001870">
    <property type="entry name" value="B30.2/SPRY"/>
</dbReference>
<dbReference type="AlphaFoldDB" id="A0A6S7HAE9"/>
<dbReference type="Pfam" id="PF00622">
    <property type="entry name" value="SPRY"/>
    <property type="match status" value="1"/>
</dbReference>
<dbReference type="InterPro" id="IPR013320">
    <property type="entry name" value="ConA-like_dom_sf"/>
</dbReference>
<dbReference type="InterPro" id="IPR003877">
    <property type="entry name" value="SPRY_dom"/>
</dbReference>
<sequence>MGCCRSRNHHAADEARTTSRLSRSSSKESRNIVKFDEEDICQARGSERPSIDRDSNSNVECLVLEMLDAIRKLTESIEEPPPCLKRLHEIAETENGWLDIVLACVKMIPLENDLGPAVISILLEECSLAPKDTMYSLLSYLGLTSEETSNSPETKISNTSTAQRNIAIVLGRLAEKLAGHQSVWLMREEVLQFLLSKLTLKEHPSVVLFSIITLEKFAKTNENKEKIKSTKISEQLVKLEKTWLNSHNVVEHQAGFCAQWCLDNSFPLKDRPYSYENSNLDGINAMLNVNDVSTYLKISPHGLEARSDACSFESVRSTYSVTSGTWYYEVILLTSGIMQIGWATKESKFLSHEGYGIGDDCHSIAFDGCRQLLWFEAESHPVSCTKWKPDDVLGMLLNIEEDKVVFYLNGEAIERYFPAKDRGAFFAAASFMSFQHCKFNFGAEPFK</sequence>
<dbReference type="GO" id="GO:0004842">
    <property type="term" value="F:ubiquitin-protein transferase activity"/>
    <property type="evidence" value="ECO:0007669"/>
    <property type="project" value="InterPro"/>
</dbReference>
<evidence type="ECO:0000256" key="4">
    <source>
        <dbReference type="SAM" id="MobiDB-lite"/>
    </source>
</evidence>
<keyword evidence="6" id="KW-1185">Reference proteome</keyword>
<dbReference type="InterPro" id="IPR045129">
    <property type="entry name" value="RNF123/RKP/RSPRY1"/>
</dbReference>
<dbReference type="PROSITE" id="PS50188">
    <property type="entry name" value="B302_SPRY"/>
    <property type="match status" value="1"/>
</dbReference>
<dbReference type="EMBL" id="CACRXK020003744">
    <property type="protein sequence ID" value="CAB4000053.1"/>
    <property type="molecule type" value="Genomic_DNA"/>
</dbReference>
<dbReference type="SMART" id="SM00449">
    <property type="entry name" value="SPRY"/>
    <property type="match status" value="1"/>
</dbReference>
<dbReference type="OrthoDB" id="10017393at2759"/>
<dbReference type="GO" id="GO:0008270">
    <property type="term" value="F:zinc ion binding"/>
    <property type="evidence" value="ECO:0007669"/>
    <property type="project" value="UniProtKB-KW"/>
</dbReference>
<dbReference type="GO" id="GO:0051603">
    <property type="term" value="P:proteolysis involved in protein catabolic process"/>
    <property type="evidence" value="ECO:0007669"/>
    <property type="project" value="TreeGrafter"/>
</dbReference>
<dbReference type="GO" id="GO:0005737">
    <property type="term" value="C:cytoplasm"/>
    <property type="evidence" value="ECO:0007669"/>
    <property type="project" value="TreeGrafter"/>
</dbReference>
<evidence type="ECO:0000313" key="6">
    <source>
        <dbReference type="Proteomes" id="UP001152795"/>
    </source>
</evidence>
<comment type="caution">
    <text evidence="5">The sequence shown here is derived from an EMBL/GenBank/DDBJ whole genome shotgun (WGS) entry which is preliminary data.</text>
</comment>
<keyword evidence="2" id="KW-0863">Zinc-finger</keyword>
<organism evidence="5 6">
    <name type="scientific">Paramuricea clavata</name>
    <name type="common">Red gorgonian</name>
    <name type="synonym">Violescent sea-whip</name>
    <dbReference type="NCBI Taxonomy" id="317549"/>
    <lineage>
        <taxon>Eukaryota</taxon>
        <taxon>Metazoa</taxon>
        <taxon>Cnidaria</taxon>
        <taxon>Anthozoa</taxon>
        <taxon>Octocorallia</taxon>
        <taxon>Malacalcyonacea</taxon>
        <taxon>Plexauridae</taxon>
        <taxon>Paramuricea</taxon>
    </lineage>
</organism>
<name>A0A6S7HAE9_PARCT</name>
<dbReference type="SUPFAM" id="SSF49899">
    <property type="entry name" value="Concanavalin A-like lectins/glucanases"/>
    <property type="match status" value="1"/>
</dbReference>
<dbReference type="InterPro" id="IPR043136">
    <property type="entry name" value="B30.2/SPRY_sf"/>
</dbReference>
<protein>
    <submittedName>
        <fullName evidence="5">RING finger and SPRY domain-containing 1</fullName>
    </submittedName>
</protein>
<evidence type="ECO:0000256" key="3">
    <source>
        <dbReference type="ARBA" id="ARBA00022833"/>
    </source>
</evidence>
<evidence type="ECO:0000256" key="2">
    <source>
        <dbReference type="ARBA" id="ARBA00022771"/>
    </source>
</evidence>
<evidence type="ECO:0000256" key="1">
    <source>
        <dbReference type="ARBA" id="ARBA00022723"/>
    </source>
</evidence>